<evidence type="ECO:0000256" key="3">
    <source>
        <dbReference type="SAM" id="Phobius"/>
    </source>
</evidence>
<dbReference type="Gene3D" id="3.50.7.10">
    <property type="entry name" value="GroEL"/>
    <property type="match status" value="2"/>
</dbReference>
<proteinExistence type="inferred from homology"/>
<dbReference type="Gene3D" id="3.30.260.10">
    <property type="entry name" value="TCP-1-like chaperonin intermediate domain"/>
    <property type="match status" value="1"/>
</dbReference>
<dbReference type="PANTHER" id="PTHR45633">
    <property type="entry name" value="60 KDA HEAT SHOCK PROTEIN, MITOCHONDRIAL"/>
    <property type="match status" value="1"/>
</dbReference>
<evidence type="ECO:0000256" key="2">
    <source>
        <dbReference type="ARBA" id="ARBA00023186"/>
    </source>
</evidence>
<dbReference type="GO" id="GO:0140662">
    <property type="term" value="F:ATP-dependent protein folding chaperone"/>
    <property type="evidence" value="ECO:0007669"/>
    <property type="project" value="InterPro"/>
</dbReference>
<dbReference type="GO" id="GO:0042026">
    <property type="term" value="P:protein refolding"/>
    <property type="evidence" value="ECO:0007669"/>
    <property type="project" value="InterPro"/>
</dbReference>
<evidence type="ECO:0000256" key="1">
    <source>
        <dbReference type="ARBA" id="ARBA00006607"/>
    </source>
</evidence>
<name>A0A7J7LHP1_9MAGN</name>
<dbReference type="EMBL" id="JACGCM010002279">
    <property type="protein sequence ID" value="KAF6142153.1"/>
    <property type="molecule type" value="Genomic_DNA"/>
</dbReference>
<dbReference type="InterPro" id="IPR001844">
    <property type="entry name" value="Cpn60/GroEL"/>
</dbReference>
<dbReference type="AlphaFoldDB" id="A0A7J7LHP1"/>
<dbReference type="InterPro" id="IPR027410">
    <property type="entry name" value="TCP-1-like_intermed_sf"/>
</dbReference>
<keyword evidence="2" id="KW-0143">Chaperone</keyword>
<feature type="transmembrane region" description="Helical" evidence="3">
    <location>
        <begin position="156"/>
        <end position="174"/>
    </location>
</feature>
<protein>
    <recommendedName>
        <fullName evidence="6">Squalene monooxygenase</fullName>
    </recommendedName>
</protein>
<dbReference type="OrthoDB" id="1733909at2759"/>
<dbReference type="SUPFAM" id="SSF51905">
    <property type="entry name" value="FAD/NAD(P)-binding domain"/>
    <property type="match status" value="1"/>
</dbReference>
<evidence type="ECO:0000313" key="5">
    <source>
        <dbReference type="Proteomes" id="UP000541444"/>
    </source>
</evidence>
<evidence type="ECO:0008006" key="6">
    <source>
        <dbReference type="Google" id="ProtNLM"/>
    </source>
</evidence>
<comment type="similarity">
    <text evidence="1">Belongs to the chaperonin (HSP60) family.</text>
</comment>
<keyword evidence="3" id="KW-1133">Transmembrane helix</keyword>
<dbReference type="InterPro" id="IPR027409">
    <property type="entry name" value="GroEL-like_apical_dom_sf"/>
</dbReference>
<dbReference type="SUPFAM" id="SSF54849">
    <property type="entry name" value="GroEL-intermediate domain like"/>
    <property type="match status" value="1"/>
</dbReference>
<accession>A0A7J7LHP1</accession>
<dbReference type="InterPro" id="IPR036188">
    <property type="entry name" value="FAD/NAD-bd_sf"/>
</dbReference>
<keyword evidence="3" id="KW-0472">Membrane</keyword>
<keyword evidence="5" id="KW-1185">Reference proteome</keyword>
<organism evidence="4 5">
    <name type="scientific">Kingdonia uniflora</name>
    <dbReference type="NCBI Taxonomy" id="39325"/>
    <lineage>
        <taxon>Eukaryota</taxon>
        <taxon>Viridiplantae</taxon>
        <taxon>Streptophyta</taxon>
        <taxon>Embryophyta</taxon>
        <taxon>Tracheophyta</taxon>
        <taxon>Spermatophyta</taxon>
        <taxon>Magnoliopsida</taxon>
        <taxon>Ranunculales</taxon>
        <taxon>Circaeasteraceae</taxon>
        <taxon>Kingdonia</taxon>
    </lineage>
</organism>
<dbReference type="SUPFAM" id="SSF52029">
    <property type="entry name" value="GroEL apical domain-like"/>
    <property type="match status" value="1"/>
</dbReference>
<comment type="caution">
    <text evidence="4">The sequence shown here is derived from an EMBL/GenBank/DDBJ whole genome shotgun (WGS) entry which is preliminary data.</text>
</comment>
<dbReference type="Proteomes" id="UP000541444">
    <property type="component" value="Unassembled WGS sequence"/>
</dbReference>
<evidence type="ECO:0000313" key="4">
    <source>
        <dbReference type="EMBL" id="KAF6142153.1"/>
    </source>
</evidence>
<gene>
    <name evidence="4" type="ORF">GIB67_037071</name>
</gene>
<sequence length="336" mass="37145">MSDVAAVSAGNNYEARQMIAKSMSKVGRKGVVTLEEGKSSENNLYVVEGMQFDHGYISPYFVTDSEKMTIEFEKCKIAALKAPGFGERKIQYLDDIAILTGGTVIREEVGLSLDKAEKEVLGHAAKVVPTKEVTTMVGNGSTQDVVNKSFSDPKPYRALILIVCSLMGFMFLYGSHDRKMRKGEITNDDDCLNKSYFNNGDLKLEKMGTDDIIVGVGVVGVALAHTLGKDGRRVHEIERDWAEPDRIVGELLQPGDCVDEIDAQRVLGYALFKDGKNAKLSYPLEKFDYDVSGRSFHNGCFIQRIVQLEQGTVTYLLEENGTIKGVQYKNKAGEEI</sequence>
<keyword evidence="3" id="KW-0812">Transmembrane</keyword>
<reference evidence="4 5" key="1">
    <citation type="journal article" date="2020" name="IScience">
        <title>Genome Sequencing of the Endangered Kingdonia uniflora (Circaeasteraceae, Ranunculales) Reveals Potential Mechanisms of Evolutionary Specialization.</title>
        <authorList>
            <person name="Sun Y."/>
            <person name="Deng T."/>
            <person name="Zhang A."/>
            <person name="Moore M.J."/>
            <person name="Landis J.B."/>
            <person name="Lin N."/>
            <person name="Zhang H."/>
            <person name="Zhang X."/>
            <person name="Huang J."/>
            <person name="Zhang X."/>
            <person name="Sun H."/>
            <person name="Wang H."/>
        </authorList>
    </citation>
    <scope>NUCLEOTIDE SEQUENCE [LARGE SCALE GENOMIC DNA]</scope>
    <source>
        <strain evidence="4">TB1705</strain>
        <tissue evidence="4">Leaf</tissue>
    </source>
</reference>
<dbReference type="Gene3D" id="3.50.50.60">
    <property type="entry name" value="FAD/NAD(P)-binding domain"/>
    <property type="match status" value="1"/>
</dbReference>